<reference evidence="1 2" key="1">
    <citation type="submission" date="2023-06" db="EMBL/GenBank/DDBJ databases">
        <title>Cellulomonas sp. MW4 Whole genome sequence.</title>
        <authorList>
            <person name="Park S."/>
        </authorList>
    </citation>
    <scope>NUCLEOTIDE SEQUENCE [LARGE SCALE GENOMIC DNA]</scope>
    <source>
        <strain evidence="1 2">MW4</strain>
    </source>
</reference>
<dbReference type="InterPro" id="IPR021784">
    <property type="entry name" value="DUF3349"/>
</dbReference>
<dbReference type="RefSeq" id="WP_289456190.1">
    <property type="nucleotide sequence ID" value="NZ_JAUCGQ010000002.1"/>
</dbReference>
<sequence length="94" mass="10315">MTEWLRAGYPSGVPQQDYVALLALLRRRLTDDEIAEVVDRVTVEYPAGDATRADVHRTIEELVEQPPVAADVSRVSAVLAAVGWPLAALEDDED</sequence>
<gene>
    <name evidence="1" type="ORF">QRT04_14350</name>
</gene>
<proteinExistence type="predicted"/>
<dbReference type="Gene3D" id="1.10.150.430">
    <property type="entry name" value="DUF3349, helical bundle"/>
    <property type="match status" value="1"/>
</dbReference>
<dbReference type="Pfam" id="PF11829">
    <property type="entry name" value="DUF3349"/>
    <property type="match status" value="1"/>
</dbReference>
<keyword evidence="2" id="KW-1185">Reference proteome</keyword>
<evidence type="ECO:0000313" key="1">
    <source>
        <dbReference type="EMBL" id="MDM7856115.1"/>
    </source>
</evidence>
<comment type="caution">
    <text evidence="1">The sequence shown here is derived from an EMBL/GenBank/DDBJ whole genome shotgun (WGS) entry which is preliminary data.</text>
</comment>
<organism evidence="1 2">
    <name type="scientific">Cellulomonas alba</name>
    <dbReference type="NCBI Taxonomy" id="3053467"/>
    <lineage>
        <taxon>Bacteria</taxon>
        <taxon>Bacillati</taxon>
        <taxon>Actinomycetota</taxon>
        <taxon>Actinomycetes</taxon>
        <taxon>Micrococcales</taxon>
        <taxon>Cellulomonadaceae</taxon>
        <taxon>Cellulomonas</taxon>
    </lineage>
</organism>
<dbReference type="InterPro" id="IPR044918">
    <property type="entry name" value="DUF3349_helical"/>
</dbReference>
<protein>
    <submittedName>
        <fullName evidence="1">DUF3349 domain-containing protein</fullName>
    </submittedName>
</protein>
<evidence type="ECO:0000313" key="2">
    <source>
        <dbReference type="Proteomes" id="UP001529338"/>
    </source>
</evidence>
<dbReference type="Proteomes" id="UP001529338">
    <property type="component" value="Unassembled WGS sequence"/>
</dbReference>
<dbReference type="EMBL" id="JAUCGQ010000002">
    <property type="protein sequence ID" value="MDM7856115.1"/>
    <property type="molecule type" value="Genomic_DNA"/>
</dbReference>
<name>A0ABT7SIV5_9CELL</name>
<accession>A0ABT7SIV5</accession>